<proteinExistence type="inferred from homology"/>
<feature type="transmembrane region" description="Helical" evidence="8">
    <location>
        <begin position="278"/>
        <end position="302"/>
    </location>
</feature>
<comment type="subcellular location">
    <subcellularLocation>
        <location evidence="1">Cell membrane</location>
        <topology evidence="1">Multi-pass membrane protein</topology>
    </subcellularLocation>
</comment>
<keyword evidence="4" id="KW-1003">Cell membrane</keyword>
<evidence type="ECO:0000256" key="2">
    <source>
        <dbReference type="ARBA" id="ARBA00009773"/>
    </source>
</evidence>
<keyword evidence="5 8" id="KW-0812">Transmembrane</keyword>
<dbReference type="STRING" id="505317.OA57_00945"/>
<evidence type="ECO:0000256" key="6">
    <source>
        <dbReference type="ARBA" id="ARBA00022989"/>
    </source>
</evidence>
<evidence type="ECO:0000256" key="1">
    <source>
        <dbReference type="ARBA" id="ARBA00004651"/>
    </source>
</evidence>
<gene>
    <name evidence="9" type="ORF">OA57_00945</name>
</gene>
<comment type="similarity">
    <text evidence="2">Belongs to the autoinducer-2 exporter (AI-2E) (TC 2.A.86) family.</text>
</comment>
<protein>
    <submittedName>
        <fullName evidence="9">Permase</fullName>
    </submittedName>
</protein>
<evidence type="ECO:0000313" key="10">
    <source>
        <dbReference type="Proteomes" id="UP000030380"/>
    </source>
</evidence>
<feature type="transmembrane region" description="Helical" evidence="8">
    <location>
        <begin position="218"/>
        <end position="237"/>
    </location>
</feature>
<dbReference type="Proteomes" id="UP000030380">
    <property type="component" value="Unassembled WGS sequence"/>
</dbReference>
<name>A0A0A3AWB0_9PAST</name>
<comment type="caution">
    <text evidence="9">The sequence shown here is derived from an EMBL/GenBank/DDBJ whole genome shotgun (WGS) entry which is preliminary data.</text>
</comment>
<keyword evidence="6 8" id="KW-1133">Transmembrane helix</keyword>
<dbReference type="RefSeq" id="WP_034612248.1">
    <property type="nucleotide sequence ID" value="NZ_JSUM01000002.1"/>
</dbReference>
<feature type="transmembrane region" description="Helical" evidence="8">
    <location>
        <begin position="308"/>
        <end position="333"/>
    </location>
</feature>
<dbReference type="Pfam" id="PF01594">
    <property type="entry name" value="AI-2E_transport"/>
    <property type="match status" value="1"/>
</dbReference>
<feature type="transmembrane region" description="Helical" evidence="8">
    <location>
        <begin position="157"/>
        <end position="178"/>
    </location>
</feature>
<accession>A0A0A3AWB0</accession>
<dbReference type="AlphaFoldDB" id="A0A0A3AWB0"/>
<evidence type="ECO:0000313" key="9">
    <source>
        <dbReference type="EMBL" id="KGQ71390.1"/>
    </source>
</evidence>
<dbReference type="PANTHER" id="PTHR21716">
    <property type="entry name" value="TRANSMEMBRANE PROTEIN"/>
    <property type="match status" value="1"/>
</dbReference>
<feature type="transmembrane region" description="Helical" evidence="8">
    <location>
        <begin position="42"/>
        <end position="59"/>
    </location>
</feature>
<dbReference type="GO" id="GO:0005886">
    <property type="term" value="C:plasma membrane"/>
    <property type="evidence" value="ECO:0007669"/>
    <property type="project" value="UniProtKB-SubCell"/>
</dbReference>
<dbReference type="InterPro" id="IPR002549">
    <property type="entry name" value="AI-2E-like"/>
</dbReference>
<evidence type="ECO:0000256" key="5">
    <source>
        <dbReference type="ARBA" id="ARBA00022692"/>
    </source>
</evidence>
<evidence type="ECO:0000256" key="3">
    <source>
        <dbReference type="ARBA" id="ARBA00022448"/>
    </source>
</evidence>
<keyword evidence="10" id="KW-1185">Reference proteome</keyword>
<evidence type="ECO:0000256" key="7">
    <source>
        <dbReference type="ARBA" id="ARBA00023136"/>
    </source>
</evidence>
<feature type="transmembrane region" description="Helical" evidence="8">
    <location>
        <begin position="18"/>
        <end position="36"/>
    </location>
</feature>
<dbReference type="PANTHER" id="PTHR21716:SF53">
    <property type="entry name" value="PERMEASE PERM-RELATED"/>
    <property type="match status" value="1"/>
</dbReference>
<evidence type="ECO:0000256" key="8">
    <source>
        <dbReference type="SAM" id="Phobius"/>
    </source>
</evidence>
<organism evidence="9 10">
    <name type="scientific">Chelonobacter oris</name>
    <dbReference type="NCBI Taxonomy" id="505317"/>
    <lineage>
        <taxon>Bacteria</taxon>
        <taxon>Pseudomonadati</taxon>
        <taxon>Pseudomonadota</taxon>
        <taxon>Gammaproteobacteria</taxon>
        <taxon>Pasteurellales</taxon>
        <taxon>Pasteurellaceae</taxon>
        <taxon>Chelonobacter</taxon>
    </lineage>
</organism>
<keyword evidence="3" id="KW-0813">Transport</keyword>
<dbReference type="GO" id="GO:0055085">
    <property type="term" value="P:transmembrane transport"/>
    <property type="evidence" value="ECO:0007669"/>
    <property type="project" value="TreeGrafter"/>
</dbReference>
<feature type="transmembrane region" description="Helical" evidence="8">
    <location>
        <begin position="71"/>
        <end position="94"/>
    </location>
</feature>
<sequence>MWEMFQKWYKRRFTDPQALGLFAILFFLFVAIYFFSDIIAPLLIALVFAYLLETPITFLSQKLKLPRIAAAAITLLLSATLIIFIMIVVVPRLWTQTISLVQDLPNMINQLHEWLLTLPEHYPDLIDYPMLDALFSNARTKLLTFGESALRYSLSSLLSLVTIGIYAFLVPLMVFFLVKDKQELIQGVMRFMPRNRTLASQVWTEMQSQISNYIRGKFLEIVIIGAITYILFLFFGLRYPLLLSVGVGLSVLVPYVGAVLITIPIALVALVQFGVTPTFWYLMLGYLIIQILDGNLLVPVLFSEAVNLHPLIIILAVLIFGGLWGFWGVFFAIPLATLVKAVVNAWPSNDDAEPA</sequence>
<dbReference type="OrthoDB" id="5562213at2"/>
<dbReference type="EMBL" id="JSUM01000002">
    <property type="protein sequence ID" value="KGQ71390.1"/>
    <property type="molecule type" value="Genomic_DNA"/>
</dbReference>
<feature type="transmembrane region" description="Helical" evidence="8">
    <location>
        <begin position="249"/>
        <end position="271"/>
    </location>
</feature>
<reference evidence="9 10" key="1">
    <citation type="submission" date="2014-11" db="EMBL/GenBank/DDBJ databases">
        <title>Draft genome sequence of Chelonobacter oris 1662T, associated with respiratory disease in Hermann's Tortoises.</title>
        <authorList>
            <person name="Kudirkiene E."/>
            <person name="Hansen M.J."/>
            <person name="Bojesen A.M."/>
        </authorList>
    </citation>
    <scope>NUCLEOTIDE SEQUENCE [LARGE SCALE GENOMIC DNA]</scope>
    <source>
        <strain evidence="9 10">1662</strain>
    </source>
</reference>
<keyword evidence="7 8" id="KW-0472">Membrane</keyword>
<evidence type="ECO:0000256" key="4">
    <source>
        <dbReference type="ARBA" id="ARBA00022475"/>
    </source>
</evidence>